<evidence type="ECO:0000313" key="15">
    <source>
        <dbReference type="Proteomes" id="UP000467349"/>
    </source>
</evidence>
<accession>A0A0B7LI19</accession>
<dbReference type="EMBL" id="WNHJ01000028">
    <property type="protein sequence ID" value="MTV63276.1"/>
    <property type="molecule type" value="Genomic_DNA"/>
</dbReference>
<evidence type="ECO:0000313" key="8">
    <source>
        <dbReference type="EMBL" id="VTH34431.1"/>
    </source>
</evidence>
<dbReference type="EMBL" id="CAAQRO010000010">
    <property type="protein sequence ID" value="VMC96900.1"/>
    <property type="molecule type" value="Genomic_DNA"/>
</dbReference>
<reference evidence="10 11" key="2">
    <citation type="submission" date="2019-04" db="EMBL/GenBank/DDBJ databases">
        <authorList>
            <consortium name="Pathogen Informatics"/>
        </authorList>
    </citation>
    <scope>NUCLEOTIDE SEQUENCE [LARGE SCALE GENOMIC DNA]</scope>
    <source>
        <strain evidence="8 13">GPSC129</strain>
        <strain evidence="4 14">GPSC21</strain>
        <strain evidence="11 12">GPSC47</strain>
        <strain evidence="6 10">GPSC54</strain>
    </source>
</reference>
<dbReference type="EMBL" id="CAAULE010000026">
    <property type="protein sequence ID" value="VOG87821.1"/>
    <property type="molecule type" value="Genomic_DNA"/>
</dbReference>
<evidence type="ECO:0000313" key="1">
    <source>
        <dbReference type="EMBL" id="CIV27166.1"/>
    </source>
</evidence>
<dbReference type="EMBL" id="CAASIK010000009">
    <property type="protein sequence ID" value="VNB59012.1"/>
    <property type="molecule type" value="Genomic_DNA"/>
</dbReference>
<evidence type="ECO:0000313" key="12">
    <source>
        <dbReference type="Proteomes" id="UP000312530"/>
    </source>
</evidence>
<dbReference type="EMBL" id="CABDQT010000037">
    <property type="protein sequence ID" value="VTH34431.1"/>
    <property type="molecule type" value="Genomic_DNA"/>
</dbReference>
<proteinExistence type="predicted"/>
<reference evidence="1 9" key="1">
    <citation type="submission" date="2015-03" db="EMBL/GenBank/DDBJ databases">
        <authorList>
            <consortium name="Pathogen Informatics"/>
            <person name="Murphy D."/>
        </authorList>
    </citation>
    <scope>NUCLEOTIDE SEQUENCE [LARGE SCALE GENOMIC DNA]</scope>
    <source>
        <strain evidence="1">SMRU158</strain>
        <strain evidence="9">type strain: N</strain>
    </source>
</reference>
<evidence type="ECO:0000313" key="13">
    <source>
        <dbReference type="Proteomes" id="UP000314107"/>
    </source>
</evidence>
<dbReference type="Pfam" id="PF12691">
    <property type="entry name" value="Phage_tail_terminator_6"/>
    <property type="match status" value="1"/>
</dbReference>
<evidence type="ECO:0000313" key="11">
    <source>
        <dbReference type="Proteomes" id="UP000311381"/>
    </source>
</evidence>
<dbReference type="Proteomes" id="UP000312530">
    <property type="component" value="Unassembled WGS sequence"/>
</dbReference>
<evidence type="ECO:0000313" key="9">
    <source>
        <dbReference type="Proteomes" id="UP000040910"/>
    </source>
</evidence>
<protein>
    <submittedName>
        <fullName evidence="1 3">Capsid protein</fullName>
    </submittedName>
</protein>
<dbReference type="Proteomes" id="UP000474228">
    <property type="component" value="Unassembled WGS sequence"/>
</dbReference>
<sequence>MRENDFQNVLLKHIKTLNLPVEPRFDYFEDDKDDLVINQIPGGKVDREYMDGTQEVSLPFEIAVKAKKNSVANDTIWLVTSELAKIDLVLPSDNNSYEYMGMEVSRPAMKGKDEQGYYYYTIEIVAKIVIERNKQ</sequence>
<evidence type="ECO:0000313" key="5">
    <source>
        <dbReference type="EMBL" id="VMC96900.1"/>
    </source>
</evidence>
<dbReference type="EMBL" id="CAANCB010000017">
    <property type="protein sequence ID" value="VKB80187.1"/>
    <property type="molecule type" value="Genomic_DNA"/>
</dbReference>
<name>A0A0B7LI19_STREE</name>
<gene>
    <name evidence="1" type="ORF">ERS019316_01174</name>
    <name evidence="3" type="ORF">GM539_07710</name>
    <name evidence="2" type="ORF">GM545_08270</name>
    <name evidence="5" type="ORF">SAMEA2627268_01462</name>
    <name evidence="7" type="ORF">SAMEA2696453_02082</name>
    <name evidence="6" type="ORF">SAMEA2783718_01537</name>
    <name evidence="8" type="ORF">SAMEA3171064_02223</name>
    <name evidence="4" type="ORF">SAMEA3353631_02150</name>
</gene>
<evidence type="ECO:0000313" key="4">
    <source>
        <dbReference type="EMBL" id="VKB80187.1"/>
    </source>
</evidence>
<dbReference type="OMA" id="WAINGAL"/>
<evidence type="ECO:0000313" key="10">
    <source>
        <dbReference type="Proteomes" id="UP000310822"/>
    </source>
</evidence>
<evidence type="ECO:0000313" key="2">
    <source>
        <dbReference type="EMBL" id="MTV43605.1"/>
    </source>
</evidence>
<dbReference type="AlphaFoldDB" id="A0A0B7LI19"/>
<evidence type="ECO:0000313" key="6">
    <source>
        <dbReference type="EMBL" id="VNB59012.1"/>
    </source>
</evidence>
<dbReference type="Proteomes" id="UP000310822">
    <property type="component" value="Unassembled WGS sequence"/>
</dbReference>
<dbReference type="Proteomes" id="UP000311381">
    <property type="component" value="Unassembled WGS sequence"/>
</dbReference>
<dbReference type="Proteomes" id="UP000314107">
    <property type="component" value="Unassembled WGS sequence"/>
</dbReference>
<evidence type="ECO:0000313" key="14">
    <source>
        <dbReference type="Proteomes" id="UP000358702"/>
    </source>
</evidence>
<dbReference type="Proteomes" id="UP000358702">
    <property type="component" value="Unassembled WGS sequence"/>
</dbReference>
<dbReference type="Proteomes" id="UP000040910">
    <property type="component" value="Unassembled WGS sequence"/>
</dbReference>
<evidence type="ECO:0000313" key="7">
    <source>
        <dbReference type="EMBL" id="VOG87821.1"/>
    </source>
</evidence>
<dbReference type="Proteomes" id="UP000467349">
    <property type="component" value="Unassembled WGS sequence"/>
</dbReference>
<dbReference type="InterPro" id="IPR024411">
    <property type="entry name" value="Tail_terminator_phage"/>
</dbReference>
<evidence type="ECO:0000313" key="3">
    <source>
        <dbReference type="EMBL" id="MTV63276.1"/>
    </source>
</evidence>
<dbReference type="RefSeq" id="WP_001208881.1">
    <property type="nucleotide sequence ID" value="NZ_AP026920.1"/>
</dbReference>
<dbReference type="EMBL" id="CKLF01000015">
    <property type="protein sequence ID" value="CIV27166.1"/>
    <property type="molecule type" value="Genomic_DNA"/>
</dbReference>
<dbReference type="EMBL" id="WNHU01000044">
    <property type="protein sequence ID" value="MTV43605.1"/>
    <property type="molecule type" value="Genomic_DNA"/>
</dbReference>
<organism evidence="3 16">
    <name type="scientific">Streptococcus pneumoniae</name>
    <dbReference type="NCBI Taxonomy" id="1313"/>
    <lineage>
        <taxon>Bacteria</taxon>
        <taxon>Bacillati</taxon>
        <taxon>Bacillota</taxon>
        <taxon>Bacilli</taxon>
        <taxon>Lactobacillales</taxon>
        <taxon>Streptococcaceae</taxon>
        <taxon>Streptococcus</taxon>
    </lineage>
</organism>
<dbReference type="OrthoDB" id="2928533at2"/>
<evidence type="ECO:0000313" key="16">
    <source>
        <dbReference type="Proteomes" id="UP000474228"/>
    </source>
</evidence>
<reference evidence="15 16" key="3">
    <citation type="submission" date="2019-11" db="EMBL/GenBank/DDBJ databases">
        <title>Growth characteristics of pneumococcus vary with the chemical composition of the capsule and with environmental conditions.</title>
        <authorList>
            <person name="Tothpal A."/>
            <person name="Desobry K."/>
            <person name="Joshi S."/>
            <person name="Wyllie A.L."/>
            <person name="Weinberger D.M."/>
        </authorList>
    </citation>
    <scope>NUCLEOTIDE SEQUENCE [LARGE SCALE GENOMIC DNA]</scope>
    <source>
        <strain evidence="2">Pnumococcus09N</strain>
        <strain evidence="15">pnumococcus09N</strain>
        <strain evidence="16">pnumococcus22F</strain>
        <strain evidence="3">Pnumococcus22F</strain>
    </source>
</reference>